<accession>A0A0E9VLF0</accession>
<proteinExistence type="predicted"/>
<name>A0A0E9VLF0_ANGAN</name>
<reference evidence="1" key="1">
    <citation type="submission" date="2014-11" db="EMBL/GenBank/DDBJ databases">
        <authorList>
            <person name="Amaro Gonzalez C."/>
        </authorList>
    </citation>
    <scope>NUCLEOTIDE SEQUENCE</scope>
</reference>
<sequence length="46" mass="5356">MAIKLRIHVVNYDHLSGRYPPEVEGPKFQQNFCPIHSALEDIHEII</sequence>
<protein>
    <submittedName>
        <fullName evidence="1">Uncharacterized protein</fullName>
    </submittedName>
</protein>
<organism evidence="1">
    <name type="scientific">Anguilla anguilla</name>
    <name type="common">European freshwater eel</name>
    <name type="synonym">Muraena anguilla</name>
    <dbReference type="NCBI Taxonomy" id="7936"/>
    <lineage>
        <taxon>Eukaryota</taxon>
        <taxon>Metazoa</taxon>
        <taxon>Chordata</taxon>
        <taxon>Craniata</taxon>
        <taxon>Vertebrata</taxon>
        <taxon>Euteleostomi</taxon>
        <taxon>Actinopterygii</taxon>
        <taxon>Neopterygii</taxon>
        <taxon>Teleostei</taxon>
        <taxon>Anguilliformes</taxon>
        <taxon>Anguillidae</taxon>
        <taxon>Anguilla</taxon>
    </lineage>
</organism>
<dbReference type="AlphaFoldDB" id="A0A0E9VLF0"/>
<evidence type="ECO:0000313" key="1">
    <source>
        <dbReference type="EMBL" id="JAH78882.1"/>
    </source>
</evidence>
<dbReference type="EMBL" id="GBXM01029695">
    <property type="protein sequence ID" value="JAH78882.1"/>
    <property type="molecule type" value="Transcribed_RNA"/>
</dbReference>
<reference evidence="1" key="2">
    <citation type="journal article" date="2015" name="Fish Shellfish Immunol.">
        <title>Early steps in the European eel (Anguilla anguilla)-Vibrio vulnificus interaction in the gills: Role of the RtxA13 toxin.</title>
        <authorList>
            <person name="Callol A."/>
            <person name="Pajuelo D."/>
            <person name="Ebbesson L."/>
            <person name="Teles M."/>
            <person name="MacKenzie S."/>
            <person name="Amaro C."/>
        </authorList>
    </citation>
    <scope>NUCLEOTIDE SEQUENCE</scope>
</reference>